<dbReference type="InterPro" id="IPR010206">
    <property type="entry name" value="PolA_pol_I"/>
</dbReference>
<evidence type="ECO:0000256" key="9">
    <source>
        <dbReference type="SAM" id="MobiDB-lite"/>
    </source>
</evidence>
<dbReference type="GO" id="GO:0003723">
    <property type="term" value="F:RNA binding"/>
    <property type="evidence" value="ECO:0007669"/>
    <property type="project" value="UniProtKB-UniRule"/>
</dbReference>
<dbReference type="SUPFAM" id="SSF81301">
    <property type="entry name" value="Nucleotidyltransferase"/>
    <property type="match status" value="1"/>
</dbReference>
<protein>
    <recommendedName>
        <fullName evidence="7">Poly(A) polymerase I</fullName>
        <shortName evidence="7">PAP I</shortName>
        <ecNumber evidence="7">2.7.7.19</ecNumber>
    </recommendedName>
</protein>
<dbReference type="KEGG" id="xba:C7S18_06510"/>
<feature type="domain" description="tRNA nucleotidyltransferase/poly(A) polymerase RNA and SrmB- binding" evidence="12">
    <location>
        <begin position="229"/>
        <end position="290"/>
    </location>
</feature>
<sequence>MLNQWIKRVFGGRKAKPAKVEPAPIENLADRRARIAAGLRVIARDQHSISRKQISQNALRVLYKLRDAGFHAYLVGGAVRDLMLGITPKDFDVATDAHPEQVKQLFRNCRLIGRRFRLAHVHFGDEIIEVATFRGSAADEDGGAEAREVVDGRILRDNVYGSIEEDAIRRDFTVNALYYAIEDFSVRDYVGAVADIDARLLRLIGDPTERYREDPVRMLRACRLAAKLNFTVEATAARAMHDQAALILNAAPARLFDECLKLFMSGHGLRSYQQLTEHGMFNVLFPELAEQVAAHAGARQMVEAALNATDQRVLDGRPVTPAYLFAAMFWPWLVEARKRLPPAQAPDATRIAGERVLDKQVRRIALPKRYSVPMAEIWALQDRLEASRKKRAGKLASHPKFRAAYDFLCLRAEFEPGLKDQVHYWQQVFQQQDQRGQADGSDPDAPEAESPEVEATEVPDGSPKKKRRRRRRKPKTAPSPAP</sequence>
<dbReference type="GO" id="GO:0043633">
    <property type="term" value="P:polyadenylation-dependent RNA catabolic process"/>
    <property type="evidence" value="ECO:0007669"/>
    <property type="project" value="InterPro"/>
</dbReference>
<dbReference type="Pfam" id="PF01743">
    <property type="entry name" value="PolyA_pol"/>
    <property type="match status" value="1"/>
</dbReference>
<dbReference type="Pfam" id="PF12626">
    <property type="entry name" value="PolyA_pol_arg_C"/>
    <property type="match status" value="1"/>
</dbReference>
<evidence type="ECO:0000313" key="14">
    <source>
        <dbReference type="Proteomes" id="UP000241074"/>
    </source>
</evidence>
<feature type="region of interest" description="Disordered" evidence="9">
    <location>
        <begin position="431"/>
        <end position="482"/>
    </location>
</feature>
<evidence type="ECO:0000256" key="8">
    <source>
        <dbReference type="RuleBase" id="RU003953"/>
    </source>
</evidence>
<dbReference type="PANTHER" id="PTHR43051">
    <property type="entry name" value="POLYNUCLEOTIDE ADENYLYLTRANSFERASE FAMILY PROTEIN"/>
    <property type="match status" value="1"/>
</dbReference>
<feature type="domain" description="Poly A polymerase head" evidence="10">
    <location>
        <begin position="72"/>
        <end position="202"/>
    </location>
</feature>
<evidence type="ECO:0000256" key="1">
    <source>
        <dbReference type="ARBA" id="ARBA00022664"/>
    </source>
</evidence>
<dbReference type="InterPro" id="IPR052191">
    <property type="entry name" value="tRNA_ntf/polyA_polymerase_I"/>
</dbReference>
<dbReference type="InterPro" id="IPR032828">
    <property type="entry name" value="PolyA_RNA-bd"/>
</dbReference>
<evidence type="ECO:0000256" key="2">
    <source>
        <dbReference type="ARBA" id="ARBA00022679"/>
    </source>
</evidence>
<keyword evidence="5 7" id="KW-0694">RNA-binding</keyword>
<dbReference type="GO" id="GO:1990817">
    <property type="term" value="F:poly(A) RNA polymerase activity"/>
    <property type="evidence" value="ECO:0007669"/>
    <property type="project" value="UniProtKB-UniRule"/>
</dbReference>
<dbReference type="RefSeq" id="WP_106890796.1">
    <property type="nucleotide sequence ID" value="NZ_CP027860.1"/>
</dbReference>
<dbReference type="FunFam" id="3.30.460.10:FF:000035">
    <property type="entry name" value="Poly(A) polymerase I"/>
    <property type="match status" value="1"/>
</dbReference>
<organism evidence="13 14">
    <name type="scientific">Ahniella affigens</name>
    <dbReference type="NCBI Taxonomy" id="2021234"/>
    <lineage>
        <taxon>Bacteria</taxon>
        <taxon>Pseudomonadati</taxon>
        <taxon>Pseudomonadota</taxon>
        <taxon>Gammaproteobacteria</taxon>
        <taxon>Lysobacterales</taxon>
        <taxon>Rhodanobacteraceae</taxon>
        <taxon>Ahniella</taxon>
    </lineage>
</organism>
<keyword evidence="1 7" id="KW-0507">mRNA processing</keyword>
<dbReference type="HAMAP" id="MF_00957">
    <property type="entry name" value="PolyA_pol"/>
    <property type="match status" value="1"/>
</dbReference>
<dbReference type="AlphaFoldDB" id="A0A2P1PPV1"/>
<dbReference type="EC" id="2.7.7.19" evidence="7"/>
<feature type="active site" evidence="7">
    <location>
        <position position="92"/>
    </location>
</feature>
<dbReference type="Proteomes" id="UP000241074">
    <property type="component" value="Chromosome"/>
</dbReference>
<dbReference type="Pfam" id="PF12627">
    <property type="entry name" value="PolyA_pol_RNAbd"/>
    <property type="match status" value="1"/>
</dbReference>
<comment type="function">
    <text evidence="7">Adds poly(A) tail to the 3' end of many RNAs, which usually targets these RNAs for decay. Plays a significant role in the global control of gene expression, through influencing the rate of transcript degradation, and in the general RNA quality control.</text>
</comment>
<comment type="catalytic activity">
    <reaction evidence="7">
        <text>RNA(n) + ATP = RNA(n)-3'-adenine ribonucleotide + diphosphate</text>
        <dbReference type="Rhea" id="RHEA:11332"/>
        <dbReference type="Rhea" id="RHEA-COMP:14527"/>
        <dbReference type="Rhea" id="RHEA-COMP:17347"/>
        <dbReference type="ChEBI" id="CHEBI:30616"/>
        <dbReference type="ChEBI" id="CHEBI:33019"/>
        <dbReference type="ChEBI" id="CHEBI:140395"/>
        <dbReference type="ChEBI" id="CHEBI:173115"/>
        <dbReference type="EC" id="2.7.7.19"/>
    </reaction>
</comment>
<dbReference type="PANTHER" id="PTHR43051:SF1">
    <property type="entry name" value="POLYNUCLEOTIDE ADENYLYLTRANSFERASE FAMILY PROTEIN"/>
    <property type="match status" value="1"/>
</dbReference>
<dbReference type="InterPro" id="IPR043519">
    <property type="entry name" value="NT_sf"/>
</dbReference>
<dbReference type="InterPro" id="IPR002646">
    <property type="entry name" value="PolA_pol_head_dom"/>
</dbReference>
<dbReference type="InterPro" id="IPR025866">
    <property type="entry name" value="PolyA_pol_arg_C_dom"/>
</dbReference>
<dbReference type="CDD" id="cd05398">
    <property type="entry name" value="NT_ClassII-CCAase"/>
    <property type="match status" value="1"/>
</dbReference>
<feature type="active site" evidence="7">
    <location>
        <position position="90"/>
    </location>
</feature>
<evidence type="ECO:0000256" key="5">
    <source>
        <dbReference type="ARBA" id="ARBA00022884"/>
    </source>
</evidence>
<dbReference type="Gene3D" id="3.30.460.10">
    <property type="entry name" value="Beta Polymerase, domain 2"/>
    <property type="match status" value="1"/>
</dbReference>
<keyword evidence="13" id="KW-0548">Nucleotidyltransferase</keyword>
<dbReference type="GO" id="GO:0005524">
    <property type="term" value="F:ATP binding"/>
    <property type="evidence" value="ECO:0007669"/>
    <property type="project" value="UniProtKB-UniRule"/>
</dbReference>
<dbReference type="OrthoDB" id="9805698at2"/>
<feature type="compositionally biased region" description="Basic residues" evidence="9">
    <location>
        <begin position="464"/>
        <end position="475"/>
    </location>
</feature>
<keyword evidence="14" id="KW-1185">Reference proteome</keyword>
<name>A0A2P1PPV1_9GAMM</name>
<dbReference type="Gene3D" id="1.10.3090.10">
    <property type="entry name" value="cca-adding enzyme, domain 2"/>
    <property type="match status" value="1"/>
</dbReference>
<keyword evidence="3 7" id="KW-0547">Nucleotide-binding</keyword>
<evidence type="ECO:0000259" key="10">
    <source>
        <dbReference type="Pfam" id="PF01743"/>
    </source>
</evidence>
<evidence type="ECO:0000256" key="6">
    <source>
        <dbReference type="ARBA" id="ARBA00023163"/>
    </source>
</evidence>
<evidence type="ECO:0000256" key="3">
    <source>
        <dbReference type="ARBA" id="ARBA00022741"/>
    </source>
</evidence>
<reference evidence="13 14" key="1">
    <citation type="submission" date="2018-03" db="EMBL/GenBank/DDBJ databases">
        <title>Ahniella affigens gen. nov., sp. nov., a gammaproteobacterium isolated from sandy soil near a stream.</title>
        <authorList>
            <person name="Ko Y."/>
            <person name="Kim J.-H."/>
        </authorList>
    </citation>
    <scope>NUCLEOTIDE SEQUENCE [LARGE SCALE GENOMIC DNA]</scope>
    <source>
        <strain evidence="13 14">D13</strain>
    </source>
</reference>
<dbReference type="SUPFAM" id="SSF81891">
    <property type="entry name" value="Poly A polymerase C-terminal region-like"/>
    <property type="match status" value="1"/>
</dbReference>
<evidence type="ECO:0000259" key="12">
    <source>
        <dbReference type="Pfam" id="PF12627"/>
    </source>
</evidence>
<evidence type="ECO:0000256" key="4">
    <source>
        <dbReference type="ARBA" id="ARBA00022840"/>
    </source>
</evidence>
<keyword evidence="2 7" id="KW-0808">Transferase</keyword>
<dbReference type="GO" id="GO:0006397">
    <property type="term" value="P:mRNA processing"/>
    <property type="evidence" value="ECO:0007669"/>
    <property type="project" value="UniProtKB-KW"/>
</dbReference>
<reference evidence="13 14" key="2">
    <citation type="submission" date="2018-03" db="EMBL/GenBank/DDBJ databases">
        <authorList>
            <person name="Keele B.F."/>
        </authorList>
    </citation>
    <scope>NUCLEOTIDE SEQUENCE [LARGE SCALE GENOMIC DNA]</scope>
    <source>
        <strain evidence="13 14">D13</strain>
    </source>
</reference>
<accession>A0A2P1PPV1</accession>
<feature type="compositionally biased region" description="Acidic residues" evidence="9">
    <location>
        <begin position="441"/>
        <end position="457"/>
    </location>
</feature>
<dbReference type="EMBL" id="CP027860">
    <property type="protein sequence ID" value="AVP96871.1"/>
    <property type="molecule type" value="Genomic_DNA"/>
</dbReference>
<gene>
    <name evidence="7" type="primary">pcnB</name>
    <name evidence="13" type="ORF">C7S18_06510</name>
</gene>
<comment type="similarity">
    <text evidence="7 8">Belongs to the tRNA nucleotidyltransferase/poly(A) polymerase family.</text>
</comment>
<keyword evidence="6 7" id="KW-0804">Transcription</keyword>
<dbReference type="NCBIfam" id="TIGR01942">
    <property type="entry name" value="pcnB"/>
    <property type="match status" value="1"/>
</dbReference>
<feature type="domain" description="Polymerase A arginine-rich C-terminal" evidence="11">
    <location>
        <begin position="345"/>
        <end position="472"/>
    </location>
</feature>
<feature type="active site" evidence="7">
    <location>
        <position position="171"/>
    </location>
</feature>
<proteinExistence type="inferred from homology"/>
<evidence type="ECO:0000256" key="7">
    <source>
        <dbReference type="HAMAP-Rule" id="MF_00957"/>
    </source>
</evidence>
<evidence type="ECO:0000313" key="13">
    <source>
        <dbReference type="EMBL" id="AVP96871.1"/>
    </source>
</evidence>
<keyword evidence="4 7" id="KW-0067">ATP-binding</keyword>
<evidence type="ECO:0000259" key="11">
    <source>
        <dbReference type="Pfam" id="PF12626"/>
    </source>
</evidence>